<reference evidence="2 4" key="2">
    <citation type="submission" date="2018-03" db="EMBL/GenBank/DDBJ databases">
        <authorList>
            <person name="Fogelqvist J."/>
        </authorList>
    </citation>
    <scope>NUCLEOTIDE SEQUENCE [LARGE SCALE GENOMIC DNA]</scope>
</reference>
<geneLocation type="mitochondrion" evidence="2"/>
<dbReference type="EMBL" id="OVEO01000004">
    <property type="protein sequence ID" value="SPQ95718.1"/>
    <property type="molecule type" value="Genomic_DNA"/>
</dbReference>
<dbReference type="EMBL" id="CDSF01000144">
    <property type="protein sequence ID" value="CEP03483.1"/>
    <property type="molecule type" value="Genomic_DNA"/>
</dbReference>
<reference evidence="1 3" key="1">
    <citation type="submission" date="2015-02" db="EMBL/GenBank/DDBJ databases">
        <authorList>
            <person name="Chooi Y.-H."/>
        </authorList>
    </citation>
    <scope>NUCLEOTIDE SEQUENCE [LARGE SCALE GENOMIC DNA]</scope>
    <source>
        <strain evidence="1">E3</strain>
    </source>
</reference>
<evidence type="ECO:0000313" key="3">
    <source>
        <dbReference type="Proteomes" id="UP000039324"/>
    </source>
</evidence>
<dbReference type="AlphaFoldDB" id="A0A0G4J785"/>
<evidence type="ECO:0000313" key="4">
    <source>
        <dbReference type="Proteomes" id="UP000290189"/>
    </source>
</evidence>
<evidence type="ECO:0000313" key="2">
    <source>
        <dbReference type="EMBL" id="SPQ95718.1"/>
    </source>
</evidence>
<gene>
    <name evidence="1" type="ORF">PBRA_003243</name>
    <name evidence="2" type="ORF">PLBR_LOCUS2933</name>
</gene>
<keyword evidence="3" id="KW-1185">Reference proteome</keyword>
<keyword evidence="2" id="KW-0496">Mitochondrion</keyword>
<dbReference type="Proteomes" id="UP000290189">
    <property type="component" value="Unassembled WGS sequence"/>
</dbReference>
<evidence type="ECO:0000313" key="1">
    <source>
        <dbReference type="EMBL" id="CEP03483.1"/>
    </source>
</evidence>
<proteinExistence type="predicted"/>
<organism evidence="1 3">
    <name type="scientific">Plasmodiophora brassicae</name>
    <name type="common">Clubroot disease agent</name>
    <dbReference type="NCBI Taxonomy" id="37360"/>
    <lineage>
        <taxon>Eukaryota</taxon>
        <taxon>Sar</taxon>
        <taxon>Rhizaria</taxon>
        <taxon>Endomyxa</taxon>
        <taxon>Phytomyxea</taxon>
        <taxon>Plasmodiophorida</taxon>
        <taxon>Plasmodiophoridae</taxon>
        <taxon>Plasmodiophora</taxon>
    </lineage>
</organism>
<accession>A0A0G4J785</accession>
<dbReference type="Proteomes" id="UP000039324">
    <property type="component" value="Unassembled WGS sequence"/>
</dbReference>
<sequence>MSSLSTSVMLAPAPIGDPITAWDVDGNGRFVVGYASGRVLVLSSPGQAASGRSVTIDASGRRWSAQIMQERSEELVRAVVALDDTIQACIGDQGVWEFTDHHSSAFFAFQVAHDPMACLRSHVLQHDTSLLLLKAGEYGAVLFDLLTTRQQTVMVGFPTKAIPVAFDSRRIIWVDEAIASAPKLVICEYANDPDSLEKVPLHGWRPRSAISVTGWHSVHTIGKTRESIAVASIRQRGWETSECWTVRAHRHTIVGLESWSHPFSKRMMVATLSESGSFKIWSSARCLAAIRLREPSFSMGYPYRIARRGGRFQITADQGLFEVMVPELPDR</sequence>
<name>A0A0G4J785_PLABS</name>
<protein>
    <submittedName>
        <fullName evidence="1">Uncharacterized protein</fullName>
    </submittedName>
</protein>